<comment type="caution">
    <text evidence="2">The sequence shown here is derived from an EMBL/GenBank/DDBJ whole genome shotgun (WGS) entry which is preliminary data.</text>
</comment>
<reference evidence="2" key="1">
    <citation type="submission" date="2020-02" db="EMBL/GenBank/DDBJ databases">
        <title>WGS of Carbapenem-Resistant Entrobacteriaceae.</title>
        <authorList>
            <person name="Tokajian S."/>
            <person name="El Chaar M."/>
            <person name="El Khoury M."/>
        </authorList>
    </citation>
    <scope>NUCLEOTIDE SEQUENCE</scope>
    <source>
        <strain evidence="2">EHM_24</strain>
    </source>
</reference>
<gene>
    <name evidence="2" type="ORF">G5638_08425</name>
</gene>
<dbReference type="AlphaFoldDB" id="A0A6G4LFG9"/>
<evidence type="ECO:0000313" key="2">
    <source>
        <dbReference type="EMBL" id="NGE59165.1"/>
    </source>
</evidence>
<dbReference type="Pfam" id="PF05766">
    <property type="entry name" value="NinG"/>
    <property type="match status" value="1"/>
</dbReference>
<keyword evidence="1" id="KW-0175">Coiled coil</keyword>
<dbReference type="InterPro" id="IPR008713">
    <property type="entry name" value="Phage_lambda_NinG"/>
</dbReference>
<accession>A0A6G4LFG9</accession>
<evidence type="ECO:0000256" key="1">
    <source>
        <dbReference type="SAM" id="Coils"/>
    </source>
</evidence>
<name>A0A6G4LFG9_9ENTR</name>
<protein>
    <submittedName>
        <fullName evidence="2">Recombination protein NinG</fullName>
    </submittedName>
</protein>
<feature type="coiled-coil region" evidence="1">
    <location>
        <begin position="36"/>
        <end position="70"/>
    </location>
</feature>
<organism evidence="2">
    <name type="scientific">Enterobacter hormaechei</name>
    <dbReference type="NCBI Taxonomy" id="158836"/>
    <lineage>
        <taxon>Bacteria</taxon>
        <taxon>Pseudomonadati</taxon>
        <taxon>Pseudomonadota</taxon>
        <taxon>Gammaproteobacteria</taxon>
        <taxon>Enterobacterales</taxon>
        <taxon>Enterobacteriaceae</taxon>
        <taxon>Enterobacter</taxon>
        <taxon>Enterobacter cloacae complex</taxon>
    </lineage>
</organism>
<dbReference type="RefSeq" id="WP_058663713.1">
    <property type="nucleotide sequence ID" value="NZ_CAYQIB010000006.1"/>
</dbReference>
<dbReference type="EMBL" id="JAAJSZ010000003">
    <property type="protein sequence ID" value="NGE59165.1"/>
    <property type="molecule type" value="Genomic_DNA"/>
</dbReference>
<proteinExistence type="predicted"/>
<sequence length="201" mass="23900">MRKPSRRKCKVCGEYFLPKFHDIRIRWCSPEHGAILAMEEREKERVKAAAKRIKEQHEAEKADRRRLAEKKQQVKPLSYFIKQAQQAFNEFIRYRDRHLPCISCGRHHEGQYHAGHFRTTGANPELRFDEDNCHRQCAPCNNHLSGNLINYRPALIQKIGQARFDALMGPHELPKWKREDYIRLRDEYRAKLKALKQREAA</sequence>